<dbReference type="CDD" id="cd09272">
    <property type="entry name" value="RNase_HI_RT_Ty1"/>
    <property type="match status" value="1"/>
</dbReference>
<proteinExistence type="predicted"/>
<protein>
    <recommendedName>
        <fullName evidence="1">Reverse transcriptase Ty1/copia-type domain-containing protein</fullName>
    </recommendedName>
</protein>
<dbReference type="PANTHER" id="PTHR11439">
    <property type="entry name" value="GAG-POL-RELATED RETROTRANSPOSON"/>
    <property type="match status" value="1"/>
</dbReference>
<gene>
    <name evidence="2" type="ORF">RDI58_024327</name>
</gene>
<dbReference type="AlphaFoldDB" id="A0AAN8Y378"/>
<evidence type="ECO:0000313" key="3">
    <source>
        <dbReference type="Proteomes" id="UP001371456"/>
    </source>
</evidence>
<dbReference type="Proteomes" id="UP001371456">
    <property type="component" value="Unassembled WGS sequence"/>
</dbReference>
<dbReference type="EMBL" id="JBANQN010000010">
    <property type="protein sequence ID" value="KAK6777609.1"/>
    <property type="molecule type" value="Genomic_DNA"/>
</dbReference>
<evidence type="ECO:0000259" key="1">
    <source>
        <dbReference type="Pfam" id="PF07727"/>
    </source>
</evidence>
<evidence type="ECO:0000313" key="2">
    <source>
        <dbReference type="EMBL" id="KAK6777609.1"/>
    </source>
</evidence>
<dbReference type="PANTHER" id="PTHR11439:SF517">
    <property type="entry name" value="CYSTEINE-RICH RLK (RECEPTOR-LIKE PROTEIN KINASE) 8"/>
    <property type="match status" value="1"/>
</dbReference>
<accession>A0AAN8Y378</accession>
<comment type="caution">
    <text evidence="2">The sequence shown here is derived from an EMBL/GenBank/DDBJ whole genome shotgun (WGS) entry which is preliminary data.</text>
</comment>
<sequence length="390" mass="44784">MDEEMKSIEKNNTWELVKLPKGQKSIGVKWVYKTKLNKDGSIDKYKARLVVKGYKQEFGVDYKEVFAPVVRMDTIRLLISMAAQKSWSIYQLDMKLAFLHGELQEEVYVDQPPGYVKTGSERKVYKLTKALYGLKQAPRAWYSRIDAYFTKAGFLKCPYEYTLFIKLGDNGSITVVCLYVDDLIYTGNDSTMFDAFKKSMMTEFDMRDLGLMHYFLGIEVMQSPAGIFLSQKKYVLEILDRFNMKKCNSVSTPTEFGLKLMKDEGRKKINATLYKQTVGSLMYLTSTRPDIMYGVSLISRYMESPTENHLHAAKRIFRYLKGTVDFGIFYAAKANGNLIGFSDSDFAGDLNDRKSTSGFVFFMGSSVVSWSSKNQRNNRLLFCPLRKQSL</sequence>
<name>A0AAN8Y378_SOLBU</name>
<dbReference type="InterPro" id="IPR013103">
    <property type="entry name" value="RVT_2"/>
</dbReference>
<organism evidence="2 3">
    <name type="scientific">Solanum bulbocastanum</name>
    <name type="common">Wild potato</name>
    <dbReference type="NCBI Taxonomy" id="147425"/>
    <lineage>
        <taxon>Eukaryota</taxon>
        <taxon>Viridiplantae</taxon>
        <taxon>Streptophyta</taxon>
        <taxon>Embryophyta</taxon>
        <taxon>Tracheophyta</taxon>
        <taxon>Spermatophyta</taxon>
        <taxon>Magnoliopsida</taxon>
        <taxon>eudicotyledons</taxon>
        <taxon>Gunneridae</taxon>
        <taxon>Pentapetalae</taxon>
        <taxon>asterids</taxon>
        <taxon>lamiids</taxon>
        <taxon>Solanales</taxon>
        <taxon>Solanaceae</taxon>
        <taxon>Solanoideae</taxon>
        <taxon>Solaneae</taxon>
        <taxon>Solanum</taxon>
    </lineage>
</organism>
<dbReference type="Pfam" id="PF07727">
    <property type="entry name" value="RVT_2"/>
    <property type="match status" value="1"/>
</dbReference>
<feature type="domain" description="Reverse transcriptase Ty1/copia-type" evidence="1">
    <location>
        <begin position="11"/>
        <end position="255"/>
    </location>
</feature>
<dbReference type="InterPro" id="IPR043502">
    <property type="entry name" value="DNA/RNA_pol_sf"/>
</dbReference>
<keyword evidence="3" id="KW-1185">Reference proteome</keyword>
<reference evidence="2 3" key="1">
    <citation type="submission" date="2024-02" db="EMBL/GenBank/DDBJ databases">
        <title>de novo genome assembly of Solanum bulbocastanum strain 11H21.</title>
        <authorList>
            <person name="Hosaka A.J."/>
        </authorList>
    </citation>
    <scope>NUCLEOTIDE SEQUENCE [LARGE SCALE GENOMIC DNA]</scope>
    <source>
        <tissue evidence="2">Young leaves</tissue>
    </source>
</reference>
<dbReference type="SUPFAM" id="SSF56672">
    <property type="entry name" value="DNA/RNA polymerases"/>
    <property type="match status" value="1"/>
</dbReference>